<dbReference type="PANTHER" id="PTHR47027">
    <property type="entry name" value="REVERSE TRANSCRIPTASE DOMAIN-CONTAINING PROTEIN"/>
    <property type="match status" value="1"/>
</dbReference>
<dbReference type="Pfam" id="PF20049">
    <property type="entry name" value="DUF6451"/>
    <property type="match status" value="1"/>
</dbReference>
<keyword evidence="2" id="KW-1185">Reference proteome</keyword>
<dbReference type="EMBL" id="UZAL01040721">
    <property type="protein sequence ID" value="VDP77462.1"/>
    <property type="molecule type" value="Genomic_DNA"/>
</dbReference>
<gene>
    <name evidence="1" type="ORF">SMTD_LOCUS18567</name>
</gene>
<organism evidence="1 2">
    <name type="scientific">Schistosoma mattheei</name>
    <dbReference type="NCBI Taxonomy" id="31246"/>
    <lineage>
        <taxon>Eukaryota</taxon>
        <taxon>Metazoa</taxon>
        <taxon>Spiralia</taxon>
        <taxon>Lophotrochozoa</taxon>
        <taxon>Platyhelminthes</taxon>
        <taxon>Trematoda</taxon>
        <taxon>Digenea</taxon>
        <taxon>Strigeidida</taxon>
        <taxon>Schistosomatoidea</taxon>
        <taxon>Schistosomatidae</taxon>
        <taxon>Schistosoma</taxon>
    </lineage>
</organism>
<protein>
    <submittedName>
        <fullName evidence="1">Uncharacterized protein</fullName>
    </submittedName>
</protein>
<sequence length="185" mass="21236">MQLDDDDLALISKTQQQMQEKTNSVAAASVAVGLNIHKWKNNILRYKTACTNPITIDGEYLEDVKTFTYLGSIIDEHDVSDADVKAQSGKARAAYLQMRNIWNSKQLSTNTKVKVFNTYVKTVLLYGAETWRTTKAIIQKIQMFINSCLCKILPIHWPDTISNNLLWETTNQIPAQEEIRKKRWK</sequence>
<proteinExistence type="predicted"/>
<evidence type="ECO:0000313" key="2">
    <source>
        <dbReference type="Proteomes" id="UP000269396"/>
    </source>
</evidence>
<dbReference type="STRING" id="31246.A0A183PW32"/>
<dbReference type="PANTHER" id="PTHR47027:SF25">
    <property type="entry name" value="REVERSE TRANSCRIPTASE DOMAIN-CONTAINING PROTEIN"/>
    <property type="match status" value="1"/>
</dbReference>
<reference evidence="1 2" key="1">
    <citation type="submission" date="2018-11" db="EMBL/GenBank/DDBJ databases">
        <authorList>
            <consortium name="Pathogen Informatics"/>
        </authorList>
    </citation>
    <scope>NUCLEOTIDE SEQUENCE [LARGE SCALE GENOMIC DNA]</scope>
    <source>
        <strain>Denwood</strain>
        <strain evidence="2">Zambia</strain>
    </source>
</reference>
<accession>A0A183PW32</accession>
<name>A0A183PW32_9TREM</name>
<dbReference type="Proteomes" id="UP000269396">
    <property type="component" value="Unassembled WGS sequence"/>
</dbReference>
<dbReference type="InterPro" id="IPR045609">
    <property type="entry name" value="DUF6451"/>
</dbReference>
<evidence type="ECO:0000313" key="1">
    <source>
        <dbReference type="EMBL" id="VDP77462.1"/>
    </source>
</evidence>
<dbReference type="AlphaFoldDB" id="A0A183PW32"/>